<dbReference type="AlphaFoldDB" id="A0A165X5W4"/>
<dbReference type="NCBIfam" id="TIGR00654">
    <property type="entry name" value="PhzF_family"/>
    <property type="match status" value="1"/>
</dbReference>
<comment type="similarity">
    <text evidence="1">Belongs to the PhzF family.</text>
</comment>
<protein>
    <submittedName>
        <fullName evidence="4">Diaminopimelate epimerase-like protein</fullName>
    </submittedName>
</protein>
<evidence type="ECO:0000256" key="2">
    <source>
        <dbReference type="ARBA" id="ARBA00023235"/>
    </source>
</evidence>
<dbReference type="OrthoDB" id="75169at2759"/>
<evidence type="ECO:0000313" key="4">
    <source>
        <dbReference type="EMBL" id="KZT31860.1"/>
    </source>
</evidence>
<evidence type="ECO:0000256" key="3">
    <source>
        <dbReference type="PIRSR" id="PIRSR016184-1"/>
    </source>
</evidence>
<dbReference type="GO" id="GO:0016853">
    <property type="term" value="F:isomerase activity"/>
    <property type="evidence" value="ECO:0007669"/>
    <property type="project" value="UniProtKB-KW"/>
</dbReference>
<feature type="active site" evidence="3">
    <location>
        <position position="52"/>
    </location>
</feature>
<gene>
    <name evidence="4" type="ORF">SISSUDRAFT_994634</name>
</gene>
<keyword evidence="5" id="KW-1185">Reference proteome</keyword>
<dbReference type="Gene3D" id="3.10.310.10">
    <property type="entry name" value="Diaminopimelate Epimerase, Chain A, domain 1"/>
    <property type="match status" value="2"/>
</dbReference>
<dbReference type="InterPro" id="IPR003719">
    <property type="entry name" value="Phenazine_PhzF-like"/>
</dbReference>
<evidence type="ECO:0000313" key="5">
    <source>
        <dbReference type="Proteomes" id="UP000076798"/>
    </source>
</evidence>
<sequence length="263" mass="28504">MSTRALPYTIVDAFTDTPFKGNPASVILFPPDTEIPASETLQLIAREFNLAETAFLTPRPEANSSTTTATYGLRWFTPAVEVPLCGHATLASAKFLFASGILADEVTQLHFLTLSGTLMATKLSDGKIELEFPGSDSVPLHLKGGKPEALVAIRKAIKGCLGDEVEVLHIHVGTREKFENFVLVEIDGSVDLQLIKAKPQNLASLTDYFLFAVTQKSSKPGLDFESRVFAPNAGIDEDPVTGAAHCLLTPYWATKWNIVESPE</sequence>
<proteinExistence type="inferred from homology"/>
<evidence type="ECO:0000256" key="1">
    <source>
        <dbReference type="ARBA" id="ARBA00008270"/>
    </source>
</evidence>
<dbReference type="Pfam" id="PF02567">
    <property type="entry name" value="PhzC-PhzF"/>
    <property type="match status" value="1"/>
</dbReference>
<dbReference type="PANTHER" id="PTHR13774">
    <property type="entry name" value="PHENAZINE BIOSYNTHESIS PROTEIN"/>
    <property type="match status" value="1"/>
</dbReference>
<dbReference type="GO" id="GO:0005737">
    <property type="term" value="C:cytoplasm"/>
    <property type="evidence" value="ECO:0007669"/>
    <property type="project" value="TreeGrafter"/>
</dbReference>
<dbReference type="PIRSF" id="PIRSF016184">
    <property type="entry name" value="PhzC_PhzF"/>
    <property type="match status" value="1"/>
</dbReference>
<keyword evidence="2" id="KW-0413">Isomerase</keyword>
<dbReference type="PANTHER" id="PTHR13774:SF17">
    <property type="entry name" value="PHENAZINE BIOSYNTHESIS-LIKE DOMAIN-CONTAINING PROTEIN"/>
    <property type="match status" value="1"/>
</dbReference>
<name>A0A165X5W4_9AGAM</name>
<dbReference type="EMBL" id="KV428439">
    <property type="protein sequence ID" value="KZT31860.1"/>
    <property type="molecule type" value="Genomic_DNA"/>
</dbReference>
<organism evidence="4 5">
    <name type="scientific">Sistotremastrum suecicum HHB10207 ss-3</name>
    <dbReference type="NCBI Taxonomy" id="1314776"/>
    <lineage>
        <taxon>Eukaryota</taxon>
        <taxon>Fungi</taxon>
        <taxon>Dikarya</taxon>
        <taxon>Basidiomycota</taxon>
        <taxon>Agaricomycotina</taxon>
        <taxon>Agaricomycetes</taxon>
        <taxon>Sistotremastrales</taxon>
        <taxon>Sistotremastraceae</taxon>
        <taxon>Sistotremastrum</taxon>
    </lineage>
</organism>
<dbReference type="Proteomes" id="UP000076798">
    <property type="component" value="Unassembled WGS sequence"/>
</dbReference>
<dbReference type="SUPFAM" id="SSF54506">
    <property type="entry name" value="Diaminopimelate epimerase-like"/>
    <property type="match status" value="1"/>
</dbReference>
<reference evidence="4 5" key="1">
    <citation type="journal article" date="2016" name="Mol. Biol. Evol.">
        <title>Comparative Genomics of Early-Diverging Mushroom-Forming Fungi Provides Insights into the Origins of Lignocellulose Decay Capabilities.</title>
        <authorList>
            <person name="Nagy L.G."/>
            <person name="Riley R."/>
            <person name="Tritt A."/>
            <person name="Adam C."/>
            <person name="Daum C."/>
            <person name="Floudas D."/>
            <person name="Sun H."/>
            <person name="Yadav J.S."/>
            <person name="Pangilinan J."/>
            <person name="Larsson K.H."/>
            <person name="Matsuura K."/>
            <person name="Barry K."/>
            <person name="Labutti K."/>
            <person name="Kuo R."/>
            <person name="Ohm R.A."/>
            <person name="Bhattacharya S.S."/>
            <person name="Shirouzu T."/>
            <person name="Yoshinaga Y."/>
            <person name="Martin F.M."/>
            <person name="Grigoriev I.V."/>
            <person name="Hibbett D.S."/>
        </authorList>
    </citation>
    <scope>NUCLEOTIDE SEQUENCE [LARGE SCALE GENOMIC DNA]</scope>
    <source>
        <strain evidence="4 5">HHB10207 ss-3</strain>
    </source>
</reference>
<dbReference type="STRING" id="1314776.A0A165X5W4"/>
<accession>A0A165X5W4</accession>